<dbReference type="EMBL" id="JAJSPL020000045">
    <property type="protein sequence ID" value="KAK7733945.1"/>
    <property type="molecule type" value="Genomic_DNA"/>
</dbReference>
<dbReference type="AlphaFoldDB" id="A0AAN9U1P7"/>
<proteinExistence type="predicted"/>
<protein>
    <submittedName>
        <fullName evidence="1">Uncharacterized protein</fullName>
    </submittedName>
</protein>
<name>A0AAN9U1P7_9PEZI</name>
<dbReference type="Proteomes" id="UP001320245">
    <property type="component" value="Unassembled WGS sequence"/>
</dbReference>
<sequence length="299" mass="34250">MDAYSIQMRNLHRRYNLSKNALRLFTALDEHRNSPRDPDALARLLRMSPHMRQACTDTISLLAGAMLKTPTPECIRECTELITCCTDMLALANQPNKEKSFPIMRLPVELRQRVYKSYFSSLLETERPSSAVIIPHRASRCPCPPHESQRAGTAKHLDMPLCRVSKPIRDEALQAWFETQHFSFACCCELDDHLLNNASLRSNIRLVTVHWTGPVADSAFRRLRGVPKLKFMTILISKFFNFKAPTRLCDANGIDELLELRGLEGVLVEHVSKSQAFRRTNEERQGLQLLLDNHVTRIE</sequence>
<accession>A0AAN9U1P7</accession>
<comment type="caution">
    <text evidence="1">The sequence shown here is derived from an EMBL/GenBank/DDBJ whole genome shotgun (WGS) entry which is preliminary data.</text>
</comment>
<evidence type="ECO:0000313" key="1">
    <source>
        <dbReference type="EMBL" id="KAK7733945.1"/>
    </source>
</evidence>
<keyword evidence="2" id="KW-1185">Reference proteome</keyword>
<organism evidence="1 2">
    <name type="scientific">Cytospora paraplurivora</name>
    <dbReference type="NCBI Taxonomy" id="2898453"/>
    <lineage>
        <taxon>Eukaryota</taxon>
        <taxon>Fungi</taxon>
        <taxon>Dikarya</taxon>
        <taxon>Ascomycota</taxon>
        <taxon>Pezizomycotina</taxon>
        <taxon>Sordariomycetes</taxon>
        <taxon>Sordariomycetidae</taxon>
        <taxon>Diaporthales</taxon>
        <taxon>Cytosporaceae</taxon>
        <taxon>Cytospora</taxon>
    </lineage>
</organism>
<gene>
    <name evidence="1" type="ORF">SLS53_008097</name>
</gene>
<evidence type="ECO:0000313" key="2">
    <source>
        <dbReference type="Proteomes" id="UP001320245"/>
    </source>
</evidence>
<reference evidence="1 2" key="1">
    <citation type="journal article" date="2023" name="PLoS ONE">
        <title>Cytospora paraplurivora sp. nov. isolated from orchards with fruit tree decline syndrome in Ontario, Canada.</title>
        <authorList>
            <person name="Ilyukhin E."/>
            <person name="Nguyen H.D.T."/>
            <person name="Castle A.J."/>
            <person name="Ellouze W."/>
        </authorList>
    </citation>
    <scope>NUCLEOTIDE SEQUENCE [LARGE SCALE GENOMIC DNA]</scope>
    <source>
        <strain evidence="1 2">FDS-564</strain>
    </source>
</reference>